<evidence type="ECO:0000313" key="6">
    <source>
        <dbReference type="EMBL" id="EIC02062.1"/>
    </source>
</evidence>
<name>H7EJX5_9SPIR</name>
<evidence type="ECO:0000313" key="7">
    <source>
        <dbReference type="Proteomes" id="UP000003571"/>
    </source>
</evidence>
<evidence type="ECO:0000256" key="1">
    <source>
        <dbReference type="ARBA" id="ARBA00023224"/>
    </source>
</evidence>
<dbReference type="Pfam" id="PF00015">
    <property type="entry name" value="MCPsignal"/>
    <property type="match status" value="1"/>
</dbReference>
<dbReference type="PROSITE" id="PS50111">
    <property type="entry name" value="CHEMOTAXIS_TRANSDUC_2"/>
    <property type="match status" value="1"/>
</dbReference>
<dbReference type="PRINTS" id="PR00260">
    <property type="entry name" value="CHEMTRNSDUCR"/>
</dbReference>
<comment type="caution">
    <text evidence="6">The sequence shown here is derived from an EMBL/GenBank/DDBJ whole genome shotgun (WGS) entry which is preliminary data.</text>
</comment>
<keyword evidence="7" id="KW-1185">Reference proteome</keyword>
<accession>H7EJX5</accession>
<feature type="domain" description="Methyl-accepting transducer" evidence="5">
    <location>
        <begin position="41"/>
        <end position="252"/>
    </location>
</feature>
<dbReference type="eggNOG" id="COG0840">
    <property type="taxonomic scope" value="Bacteria"/>
</dbReference>
<proteinExistence type="inferred from homology"/>
<dbReference type="GO" id="GO:0007165">
    <property type="term" value="P:signal transduction"/>
    <property type="evidence" value="ECO:0007669"/>
    <property type="project" value="UniProtKB-KW"/>
</dbReference>
<keyword evidence="1 3" id="KW-0807">Transducer</keyword>
<dbReference type="PANTHER" id="PTHR32089">
    <property type="entry name" value="METHYL-ACCEPTING CHEMOTAXIS PROTEIN MCPB"/>
    <property type="match status" value="1"/>
</dbReference>
<dbReference type="InterPro" id="IPR004090">
    <property type="entry name" value="Chemotax_Me-accpt_rcpt"/>
</dbReference>
<comment type="similarity">
    <text evidence="2">Belongs to the methyl-accepting chemotaxis (MCP) protein family.</text>
</comment>
<dbReference type="Gene3D" id="1.10.287.950">
    <property type="entry name" value="Methyl-accepting chemotaxis protein"/>
    <property type="match status" value="1"/>
</dbReference>
<dbReference type="RefSeq" id="WP_002703709.1">
    <property type="nucleotide sequence ID" value="NZ_AGRW01000043.1"/>
</dbReference>
<dbReference type="SUPFAM" id="SSF58104">
    <property type="entry name" value="Methyl-accepting chemotaxis protein (MCP) signaling domain"/>
    <property type="match status" value="1"/>
</dbReference>
<evidence type="ECO:0000259" key="5">
    <source>
        <dbReference type="PROSITE" id="PS50111"/>
    </source>
</evidence>
<dbReference type="AlphaFoldDB" id="H7EJX5"/>
<evidence type="ECO:0000256" key="4">
    <source>
        <dbReference type="SAM" id="Coils"/>
    </source>
</evidence>
<dbReference type="Proteomes" id="UP000003571">
    <property type="component" value="Unassembled WGS sequence"/>
</dbReference>
<protein>
    <submittedName>
        <fullName evidence="6">Methyl-accepting chemotaxis sensory transducer</fullName>
    </submittedName>
</protein>
<sequence length="295" mass="32553">MNSTELVKSGLDVVSSLVAYLAKDAMGAEFLGQYIKSKNVQDSTAAKQKAALNKLIESSKMMDDDTKALSDNAGRNIERLGRVYEEIENLRNSVQRIEEEHKRYVEKFKVLHNETKDIVALIEAIQNISEQTNLLSFNASIEAAHAGTVGAGFRIIANEVKKLAGNTKMTTEKIKAEVDKLNKSIGELESGTVSNAESLNGLRHEADETLVRFDKVRKMNSENNANVEKIGRNISANVKDINQMIKTVQEAEDASGNTVNLFASCASKNLMLFNDLYSFAYEIKAVLEDLGNDGR</sequence>
<dbReference type="GO" id="GO:0016020">
    <property type="term" value="C:membrane"/>
    <property type="evidence" value="ECO:0007669"/>
    <property type="project" value="InterPro"/>
</dbReference>
<dbReference type="PANTHER" id="PTHR32089:SF112">
    <property type="entry name" value="LYSOZYME-LIKE PROTEIN-RELATED"/>
    <property type="match status" value="1"/>
</dbReference>
<dbReference type="SMART" id="SM00283">
    <property type="entry name" value="MA"/>
    <property type="match status" value="1"/>
</dbReference>
<dbReference type="EMBL" id="AGRW01000043">
    <property type="protein sequence ID" value="EIC02062.1"/>
    <property type="molecule type" value="Genomic_DNA"/>
</dbReference>
<evidence type="ECO:0000256" key="3">
    <source>
        <dbReference type="PROSITE-ProRule" id="PRU00284"/>
    </source>
</evidence>
<evidence type="ECO:0000256" key="2">
    <source>
        <dbReference type="ARBA" id="ARBA00029447"/>
    </source>
</evidence>
<gene>
    <name evidence="6" type="ORF">TresaDRAFT_1398</name>
</gene>
<dbReference type="STRING" id="907348.TresaDRAFT_1398"/>
<keyword evidence="4" id="KW-0175">Coiled coil</keyword>
<dbReference type="OrthoDB" id="368075at2"/>
<dbReference type="PATRIC" id="fig|907348.3.peg.1170"/>
<reference evidence="6 7" key="1">
    <citation type="submission" date="2011-09" db="EMBL/GenBank/DDBJ databases">
        <title>The draft genome of Treponema saccharophilum DSM 2985.</title>
        <authorList>
            <consortium name="US DOE Joint Genome Institute (JGI-PGF)"/>
            <person name="Lucas S."/>
            <person name="Copeland A."/>
            <person name="Lapidus A."/>
            <person name="Glavina del Rio T."/>
            <person name="Dalin E."/>
            <person name="Tice H."/>
            <person name="Bruce D."/>
            <person name="Goodwin L."/>
            <person name="Pitluck S."/>
            <person name="Peters L."/>
            <person name="Kyrpides N."/>
            <person name="Mavromatis K."/>
            <person name="Ivanova N."/>
            <person name="Markowitz V."/>
            <person name="Cheng J.-F."/>
            <person name="Hugenholtz P."/>
            <person name="Woyke T."/>
            <person name="Wu D."/>
            <person name="Gronow S."/>
            <person name="Wellnitz S."/>
            <person name="Brambilla E."/>
            <person name="Klenk H.-P."/>
            <person name="Eisen J.A."/>
        </authorList>
    </citation>
    <scope>NUCLEOTIDE SEQUENCE [LARGE SCALE GENOMIC DNA]</scope>
    <source>
        <strain evidence="6 7">DSM 2985</strain>
    </source>
</reference>
<dbReference type="GO" id="GO:0006935">
    <property type="term" value="P:chemotaxis"/>
    <property type="evidence" value="ECO:0007669"/>
    <property type="project" value="InterPro"/>
</dbReference>
<feature type="coiled-coil region" evidence="4">
    <location>
        <begin position="80"/>
        <end position="114"/>
    </location>
</feature>
<dbReference type="InterPro" id="IPR004089">
    <property type="entry name" value="MCPsignal_dom"/>
</dbReference>
<dbReference type="GO" id="GO:0004888">
    <property type="term" value="F:transmembrane signaling receptor activity"/>
    <property type="evidence" value="ECO:0007669"/>
    <property type="project" value="InterPro"/>
</dbReference>
<organism evidence="6 7">
    <name type="scientific">Treponema saccharophilum DSM 2985</name>
    <dbReference type="NCBI Taxonomy" id="907348"/>
    <lineage>
        <taxon>Bacteria</taxon>
        <taxon>Pseudomonadati</taxon>
        <taxon>Spirochaetota</taxon>
        <taxon>Spirochaetia</taxon>
        <taxon>Spirochaetales</taxon>
        <taxon>Treponemataceae</taxon>
        <taxon>Treponema</taxon>
    </lineage>
</organism>